<dbReference type="GO" id="GO:0003677">
    <property type="term" value="F:DNA binding"/>
    <property type="evidence" value="ECO:0007669"/>
    <property type="project" value="UniProtKB-KW"/>
</dbReference>
<evidence type="ECO:0000256" key="3">
    <source>
        <dbReference type="ARBA" id="ARBA00023163"/>
    </source>
</evidence>
<name>A0AAW9RTK9_9HYPH</name>
<sequence length="253" mass="27799">MGDRQVADRSEVRSVGRALELLEILQQAAPTGVRVCDVAQELGVDPATVSRMLSTMVSHGYASRLPNRAYTLGVRSQRLAAAWVDRLLQLAGPTMARVADNCGETVYLLQLVGTEAVTLARLAGTRRAMIDVEVGPTYPLWASAAGRALLASVPVVFRPGLLPAEPFPALTEKTTRTWSQLSAALEAAARSGIHEEDGEIDCHLSCYARPLLSRHRDEKLAIAISFESSRPQRDRDFIRKALNEEWRELAWKI</sequence>
<dbReference type="Gene3D" id="3.30.450.40">
    <property type="match status" value="1"/>
</dbReference>
<evidence type="ECO:0000256" key="2">
    <source>
        <dbReference type="ARBA" id="ARBA00023125"/>
    </source>
</evidence>
<dbReference type="Gene3D" id="1.10.10.10">
    <property type="entry name" value="Winged helix-like DNA-binding domain superfamily/Winged helix DNA-binding domain"/>
    <property type="match status" value="1"/>
</dbReference>
<keyword evidence="7" id="KW-1185">Reference proteome</keyword>
<feature type="domain" description="HTH iclR-type" evidence="4">
    <location>
        <begin position="12"/>
        <end position="74"/>
    </location>
</feature>
<dbReference type="SMART" id="SM00346">
    <property type="entry name" value="HTH_ICLR"/>
    <property type="match status" value="1"/>
</dbReference>
<accession>A0AAW9RTK9</accession>
<feature type="domain" description="IclR-ED" evidence="5">
    <location>
        <begin position="75"/>
        <end position="253"/>
    </location>
</feature>
<dbReference type="InterPro" id="IPR036388">
    <property type="entry name" value="WH-like_DNA-bd_sf"/>
</dbReference>
<gene>
    <name evidence="6" type="ORF">V3328_18955</name>
</gene>
<dbReference type="PANTHER" id="PTHR30136:SF24">
    <property type="entry name" value="HTH-TYPE TRANSCRIPTIONAL REPRESSOR ALLR"/>
    <property type="match status" value="1"/>
</dbReference>
<dbReference type="Proteomes" id="UP001378188">
    <property type="component" value="Unassembled WGS sequence"/>
</dbReference>
<dbReference type="PANTHER" id="PTHR30136">
    <property type="entry name" value="HELIX-TURN-HELIX TRANSCRIPTIONAL REGULATOR, ICLR FAMILY"/>
    <property type="match status" value="1"/>
</dbReference>
<proteinExistence type="predicted"/>
<dbReference type="Pfam" id="PF01614">
    <property type="entry name" value="IclR_C"/>
    <property type="match status" value="1"/>
</dbReference>
<evidence type="ECO:0000259" key="5">
    <source>
        <dbReference type="PROSITE" id="PS51078"/>
    </source>
</evidence>
<organism evidence="6 7">
    <name type="scientific">Microbaculum marinum</name>
    <dbReference type="NCBI Taxonomy" id="1764581"/>
    <lineage>
        <taxon>Bacteria</taxon>
        <taxon>Pseudomonadati</taxon>
        <taxon>Pseudomonadota</taxon>
        <taxon>Alphaproteobacteria</taxon>
        <taxon>Hyphomicrobiales</taxon>
        <taxon>Tepidamorphaceae</taxon>
        <taxon>Microbaculum</taxon>
    </lineage>
</organism>
<dbReference type="Pfam" id="PF09339">
    <property type="entry name" value="HTH_IclR"/>
    <property type="match status" value="1"/>
</dbReference>
<evidence type="ECO:0000256" key="1">
    <source>
        <dbReference type="ARBA" id="ARBA00023015"/>
    </source>
</evidence>
<dbReference type="InterPro" id="IPR050707">
    <property type="entry name" value="HTH_MetabolicPath_Reg"/>
</dbReference>
<dbReference type="EMBL" id="JAZHOF010000008">
    <property type="protein sequence ID" value="MEJ8573577.1"/>
    <property type="molecule type" value="Genomic_DNA"/>
</dbReference>
<dbReference type="AlphaFoldDB" id="A0AAW9RTK9"/>
<evidence type="ECO:0000313" key="6">
    <source>
        <dbReference type="EMBL" id="MEJ8573577.1"/>
    </source>
</evidence>
<evidence type="ECO:0000313" key="7">
    <source>
        <dbReference type="Proteomes" id="UP001378188"/>
    </source>
</evidence>
<dbReference type="SUPFAM" id="SSF55781">
    <property type="entry name" value="GAF domain-like"/>
    <property type="match status" value="1"/>
</dbReference>
<keyword evidence="2" id="KW-0238">DNA-binding</keyword>
<dbReference type="SUPFAM" id="SSF46785">
    <property type="entry name" value="Winged helix' DNA-binding domain"/>
    <property type="match status" value="1"/>
</dbReference>
<dbReference type="GO" id="GO:0045892">
    <property type="term" value="P:negative regulation of DNA-templated transcription"/>
    <property type="evidence" value="ECO:0007669"/>
    <property type="project" value="TreeGrafter"/>
</dbReference>
<evidence type="ECO:0000259" key="4">
    <source>
        <dbReference type="PROSITE" id="PS51077"/>
    </source>
</evidence>
<keyword evidence="1" id="KW-0805">Transcription regulation</keyword>
<keyword evidence="3" id="KW-0804">Transcription</keyword>
<dbReference type="GO" id="GO:0003700">
    <property type="term" value="F:DNA-binding transcription factor activity"/>
    <property type="evidence" value="ECO:0007669"/>
    <property type="project" value="TreeGrafter"/>
</dbReference>
<dbReference type="RefSeq" id="WP_340331280.1">
    <property type="nucleotide sequence ID" value="NZ_JAZHOF010000008.1"/>
</dbReference>
<comment type="caution">
    <text evidence="6">The sequence shown here is derived from an EMBL/GenBank/DDBJ whole genome shotgun (WGS) entry which is preliminary data.</text>
</comment>
<dbReference type="InterPro" id="IPR036390">
    <property type="entry name" value="WH_DNA-bd_sf"/>
</dbReference>
<dbReference type="InterPro" id="IPR014757">
    <property type="entry name" value="Tscrpt_reg_IclR_C"/>
</dbReference>
<reference evidence="6 7" key="1">
    <citation type="submission" date="2024-02" db="EMBL/GenBank/DDBJ databases">
        <title>Genome analysis and characterization of Microbaculum marinisediminis sp. nov., isolated from marine sediment.</title>
        <authorList>
            <person name="Du Z.-J."/>
            <person name="Ye Y.-Q."/>
            <person name="Zhang Z.-R."/>
            <person name="Yuan S.-M."/>
            <person name="Zhang X.-Y."/>
        </authorList>
    </citation>
    <scope>NUCLEOTIDE SEQUENCE [LARGE SCALE GENOMIC DNA]</scope>
    <source>
        <strain evidence="6 7">SDUM1044001</strain>
    </source>
</reference>
<protein>
    <submittedName>
        <fullName evidence="6">IclR family transcriptional regulator</fullName>
    </submittedName>
</protein>
<dbReference type="InterPro" id="IPR029016">
    <property type="entry name" value="GAF-like_dom_sf"/>
</dbReference>
<dbReference type="PROSITE" id="PS51078">
    <property type="entry name" value="ICLR_ED"/>
    <property type="match status" value="1"/>
</dbReference>
<dbReference type="PROSITE" id="PS51077">
    <property type="entry name" value="HTH_ICLR"/>
    <property type="match status" value="1"/>
</dbReference>
<dbReference type="InterPro" id="IPR005471">
    <property type="entry name" value="Tscrpt_reg_IclR_N"/>
</dbReference>